<evidence type="ECO:0000313" key="2">
    <source>
        <dbReference type="EMBL" id="GAA4467574.1"/>
    </source>
</evidence>
<feature type="transmembrane region" description="Helical" evidence="1">
    <location>
        <begin position="160"/>
        <end position="179"/>
    </location>
</feature>
<keyword evidence="1" id="KW-0472">Membrane</keyword>
<feature type="transmembrane region" description="Helical" evidence="1">
    <location>
        <begin position="133"/>
        <end position="154"/>
    </location>
</feature>
<keyword evidence="3" id="KW-1185">Reference proteome</keyword>
<organism evidence="2 3">
    <name type="scientific">Nibrella saemangeumensis</name>
    <dbReference type="NCBI Taxonomy" id="1084526"/>
    <lineage>
        <taxon>Bacteria</taxon>
        <taxon>Pseudomonadati</taxon>
        <taxon>Bacteroidota</taxon>
        <taxon>Cytophagia</taxon>
        <taxon>Cytophagales</taxon>
        <taxon>Spirosomataceae</taxon>
        <taxon>Nibrella</taxon>
    </lineage>
</organism>
<keyword evidence="1" id="KW-1133">Transmembrane helix</keyword>
<protein>
    <submittedName>
        <fullName evidence="2">Uncharacterized protein</fullName>
    </submittedName>
</protein>
<feature type="transmembrane region" description="Helical" evidence="1">
    <location>
        <begin position="12"/>
        <end position="33"/>
    </location>
</feature>
<evidence type="ECO:0000313" key="3">
    <source>
        <dbReference type="Proteomes" id="UP001501175"/>
    </source>
</evidence>
<feature type="transmembrane region" description="Helical" evidence="1">
    <location>
        <begin position="98"/>
        <end position="121"/>
    </location>
</feature>
<feature type="transmembrane region" description="Helical" evidence="1">
    <location>
        <begin position="45"/>
        <end position="61"/>
    </location>
</feature>
<feature type="transmembrane region" description="Helical" evidence="1">
    <location>
        <begin position="73"/>
        <end position="92"/>
    </location>
</feature>
<evidence type="ECO:0000256" key="1">
    <source>
        <dbReference type="SAM" id="Phobius"/>
    </source>
</evidence>
<comment type="caution">
    <text evidence="2">The sequence shown here is derived from an EMBL/GenBank/DDBJ whole genome shotgun (WGS) entry which is preliminary data.</text>
</comment>
<name>A0ABP8NIG3_9BACT</name>
<proteinExistence type="predicted"/>
<sequence length="187" mass="20689">MPGSSLYASALAGWRTGLLATFSWIALGIESIIHPQQNNIRDLYWMIPFTLTALTFVYLHRLQRSATFLTEQIAFYALMGSMALVWLGNVGLLTDQPLLTIFSFPYGPLLWISALIGYGVVTLKINRLPRYVGWTLILLEPVSLLCGLALSPVAPLLDRGAYSAGVEKGMAVFLVAWGIRSLTRRIN</sequence>
<keyword evidence="1" id="KW-0812">Transmembrane</keyword>
<reference evidence="3" key="1">
    <citation type="journal article" date="2019" name="Int. J. Syst. Evol. Microbiol.">
        <title>The Global Catalogue of Microorganisms (GCM) 10K type strain sequencing project: providing services to taxonomists for standard genome sequencing and annotation.</title>
        <authorList>
            <consortium name="The Broad Institute Genomics Platform"/>
            <consortium name="The Broad Institute Genome Sequencing Center for Infectious Disease"/>
            <person name="Wu L."/>
            <person name="Ma J."/>
        </authorList>
    </citation>
    <scope>NUCLEOTIDE SEQUENCE [LARGE SCALE GENOMIC DNA]</scope>
    <source>
        <strain evidence="3">JCM 17927</strain>
    </source>
</reference>
<dbReference type="EMBL" id="BAABHD010000082">
    <property type="protein sequence ID" value="GAA4467574.1"/>
    <property type="molecule type" value="Genomic_DNA"/>
</dbReference>
<accession>A0ABP8NIG3</accession>
<dbReference type="Proteomes" id="UP001501175">
    <property type="component" value="Unassembled WGS sequence"/>
</dbReference>
<gene>
    <name evidence="2" type="ORF">GCM10023189_51500</name>
</gene>